<keyword evidence="4 7" id="KW-1133">Transmembrane helix</keyword>
<evidence type="ECO:0000259" key="8">
    <source>
        <dbReference type="Pfam" id="PF00892"/>
    </source>
</evidence>
<sequence length="361" mass="37152">MSTATGAATASSATTNSSTTITTASPTADTGTTATATTTARSDASPRTGAAAPKSPGRAFGWPLRFAVLSLVWGFSFLFIKVGTQGFAPLQFTLGRLAFGALVLLVVVVLKRERLPRSPRVWAHLTVAAFFLNALPFSLFAYSELTIPSTLAGICNATSPLWGMALSVIALAEDRPSRRRVAGLGLGFLGVLTVLGAWQGFAGTDLTGTAMALGGSLSYAIGWIYVRRTLAGVPHSHLSMSSAQLLLATVQMAVVTPLFTTAPAGYPVIPLLAAIALGALGTGLAFLIQYGLVAEIGPTTAQMVTYFVPVIATAAGVALLHEQLSWNTPVGALVVLAGAALTQSKPRTGTRSLPRAGATTH</sequence>
<name>A0ABU2TFG5_9ACTN</name>
<organism evidence="9 10">
    <name type="scientific">Streptomyces mooreae</name>
    <dbReference type="NCBI Taxonomy" id="3075523"/>
    <lineage>
        <taxon>Bacteria</taxon>
        <taxon>Bacillati</taxon>
        <taxon>Actinomycetota</taxon>
        <taxon>Actinomycetes</taxon>
        <taxon>Kitasatosporales</taxon>
        <taxon>Streptomycetaceae</taxon>
        <taxon>Streptomyces</taxon>
    </lineage>
</organism>
<feature type="transmembrane region" description="Helical" evidence="7">
    <location>
        <begin position="62"/>
        <end position="80"/>
    </location>
</feature>
<comment type="similarity">
    <text evidence="2">Belongs to the EamA transporter family.</text>
</comment>
<evidence type="ECO:0000313" key="10">
    <source>
        <dbReference type="Proteomes" id="UP001180551"/>
    </source>
</evidence>
<dbReference type="InterPro" id="IPR000620">
    <property type="entry name" value="EamA_dom"/>
</dbReference>
<feature type="domain" description="EamA" evidence="8">
    <location>
        <begin position="67"/>
        <end position="195"/>
    </location>
</feature>
<feature type="region of interest" description="Disordered" evidence="6">
    <location>
        <begin position="1"/>
        <end position="56"/>
    </location>
</feature>
<dbReference type="EMBL" id="JAVRFE010000047">
    <property type="protein sequence ID" value="MDT0459625.1"/>
    <property type="molecule type" value="Genomic_DNA"/>
</dbReference>
<comment type="subcellular location">
    <subcellularLocation>
        <location evidence="1">Membrane</location>
        <topology evidence="1">Multi-pass membrane protein</topology>
    </subcellularLocation>
</comment>
<dbReference type="SUPFAM" id="SSF103481">
    <property type="entry name" value="Multidrug resistance efflux transporter EmrE"/>
    <property type="match status" value="2"/>
</dbReference>
<feature type="transmembrane region" description="Helical" evidence="7">
    <location>
        <begin position="238"/>
        <end position="259"/>
    </location>
</feature>
<feature type="transmembrane region" description="Helical" evidence="7">
    <location>
        <begin position="92"/>
        <end position="110"/>
    </location>
</feature>
<evidence type="ECO:0000256" key="1">
    <source>
        <dbReference type="ARBA" id="ARBA00004141"/>
    </source>
</evidence>
<gene>
    <name evidence="9" type="ORF">RM550_28580</name>
</gene>
<proteinExistence type="inferred from homology"/>
<keyword evidence="5 7" id="KW-0472">Membrane</keyword>
<evidence type="ECO:0000256" key="2">
    <source>
        <dbReference type="ARBA" id="ARBA00007362"/>
    </source>
</evidence>
<feature type="transmembrane region" description="Helical" evidence="7">
    <location>
        <begin position="149"/>
        <end position="169"/>
    </location>
</feature>
<feature type="transmembrane region" description="Helical" evidence="7">
    <location>
        <begin position="207"/>
        <end position="226"/>
    </location>
</feature>
<evidence type="ECO:0000256" key="3">
    <source>
        <dbReference type="ARBA" id="ARBA00022692"/>
    </source>
</evidence>
<keyword evidence="10" id="KW-1185">Reference proteome</keyword>
<evidence type="ECO:0000313" key="9">
    <source>
        <dbReference type="EMBL" id="MDT0459625.1"/>
    </source>
</evidence>
<dbReference type="PANTHER" id="PTHR32322:SF9">
    <property type="entry name" value="AMINO-ACID METABOLITE EFFLUX PUMP-RELATED"/>
    <property type="match status" value="1"/>
</dbReference>
<dbReference type="Pfam" id="PF00892">
    <property type="entry name" value="EamA"/>
    <property type="match status" value="2"/>
</dbReference>
<protein>
    <submittedName>
        <fullName evidence="9">DMT family transporter</fullName>
    </submittedName>
</protein>
<dbReference type="Proteomes" id="UP001180551">
    <property type="component" value="Unassembled WGS sequence"/>
</dbReference>
<reference evidence="9" key="1">
    <citation type="submission" date="2024-05" db="EMBL/GenBank/DDBJ databases">
        <title>30 novel species of actinomycetes from the DSMZ collection.</title>
        <authorList>
            <person name="Nouioui I."/>
        </authorList>
    </citation>
    <scope>NUCLEOTIDE SEQUENCE</scope>
    <source>
        <strain evidence="9">DSM 41527</strain>
    </source>
</reference>
<dbReference type="InterPro" id="IPR050638">
    <property type="entry name" value="AA-Vitamin_Transporters"/>
</dbReference>
<evidence type="ECO:0000256" key="7">
    <source>
        <dbReference type="SAM" id="Phobius"/>
    </source>
</evidence>
<accession>A0ABU2TFG5</accession>
<feature type="compositionally biased region" description="Low complexity" evidence="6">
    <location>
        <begin position="1"/>
        <end position="48"/>
    </location>
</feature>
<evidence type="ECO:0000256" key="4">
    <source>
        <dbReference type="ARBA" id="ARBA00022989"/>
    </source>
</evidence>
<feature type="transmembrane region" description="Helical" evidence="7">
    <location>
        <begin position="122"/>
        <end position="143"/>
    </location>
</feature>
<feature type="transmembrane region" description="Helical" evidence="7">
    <location>
        <begin position="271"/>
        <end position="292"/>
    </location>
</feature>
<dbReference type="PANTHER" id="PTHR32322">
    <property type="entry name" value="INNER MEMBRANE TRANSPORTER"/>
    <property type="match status" value="1"/>
</dbReference>
<feature type="domain" description="EamA" evidence="8">
    <location>
        <begin position="207"/>
        <end position="342"/>
    </location>
</feature>
<evidence type="ECO:0000256" key="6">
    <source>
        <dbReference type="SAM" id="MobiDB-lite"/>
    </source>
</evidence>
<keyword evidence="3 7" id="KW-0812">Transmembrane</keyword>
<comment type="caution">
    <text evidence="9">The sequence shown here is derived from an EMBL/GenBank/DDBJ whole genome shotgun (WGS) entry which is preliminary data.</text>
</comment>
<feature type="transmembrane region" description="Helical" evidence="7">
    <location>
        <begin position="181"/>
        <end position="201"/>
    </location>
</feature>
<dbReference type="InterPro" id="IPR037185">
    <property type="entry name" value="EmrE-like"/>
</dbReference>
<evidence type="ECO:0000256" key="5">
    <source>
        <dbReference type="ARBA" id="ARBA00023136"/>
    </source>
</evidence>